<feature type="transmembrane region" description="Helical" evidence="1">
    <location>
        <begin position="60"/>
        <end position="87"/>
    </location>
</feature>
<sequence>MDFTYKSPKVLTTISTLFIGLTLLLSLASLYGSITEWNIYSHYEQQASFDQLSQEDKDTLAIIVAGADLLKTLFFILSIVFFLMWTYRVHRNGNALKLDGIVNAPGWSVTVYFIPLVNVLMPLITLLHLHKSGTKRASEQSDKTIKPRNWVMYAWWVLFWGSYLVSLPASFGSSDDTIGELREQLPFFMVSETFYFLAGMFLIWTIRKVTSVQEIAAGKTGKEN</sequence>
<evidence type="ECO:0000259" key="2">
    <source>
        <dbReference type="Pfam" id="PF14219"/>
    </source>
</evidence>
<feature type="transmembrane region" description="Helical" evidence="1">
    <location>
        <begin position="150"/>
        <end position="167"/>
    </location>
</feature>
<dbReference type="RefSeq" id="WP_091660359.1">
    <property type="nucleotide sequence ID" value="NZ_FONT01000003.1"/>
</dbReference>
<feature type="transmembrane region" description="Helical" evidence="1">
    <location>
        <begin position="187"/>
        <end position="206"/>
    </location>
</feature>
<keyword evidence="1" id="KW-0812">Transmembrane</keyword>
<name>A0A1I2CV81_9BACI</name>
<evidence type="ECO:0000256" key="1">
    <source>
        <dbReference type="SAM" id="Phobius"/>
    </source>
</evidence>
<accession>A0A1I2CV81</accession>
<protein>
    <recommendedName>
        <fullName evidence="2">DUF4328 domain-containing protein</fullName>
    </recommendedName>
</protein>
<keyword evidence="1" id="KW-0472">Membrane</keyword>
<dbReference type="EMBL" id="FONT01000003">
    <property type="protein sequence ID" value="SFE71630.1"/>
    <property type="molecule type" value="Genomic_DNA"/>
</dbReference>
<evidence type="ECO:0000313" key="3">
    <source>
        <dbReference type="EMBL" id="SFE71630.1"/>
    </source>
</evidence>
<reference evidence="3 4" key="1">
    <citation type="submission" date="2016-10" db="EMBL/GenBank/DDBJ databases">
        <authorList>
            <person name="de Groot N.N."/>
        </authorList>
    </citation>
    <scope>NUCLEOTIDE SEQUENCE [LARGE SCALE GENOMIC DNA]</scope>
    <source>
        <strain evidence="3 4">DSM 23995</strain>
    </source>
</reference>
<feature type="transmembrane region" description="Helical" evidence="1">
    <location>
        <begin position="12"/>
        <end position="39"/>
    </location>
</feature>
<dbReference type="Proteomes" id="UP000199516">
    <property type="component" value="Unassembled WGS sequence"/>
</dbReference>
<gene>
    <name evidence="3" type="ORF">SAMN05192532_103195</name>
</gene>
<feature type="domain" description="DUF4328" evidence="2">
    <location>
        <begin position="57"/>
        <end position="210"/>
    </location>
</feature>
<evidence type="ECO:0000313" key="4">
    <source>
        <dbReference type="Proteomes" id="UP000199516"/>
    </source>
</evidence>
<dbReference type="Pfam" id="PF14219">
    <property type="entry name" value="DUF4328"/>
    <property type="match status" value="1"/>
</dbReference>
<proteinExistence type="predicted"/>
<dbReference type="OrthoDB" id="4174975at2"/>
<keyword evidence="4" id="KW-1185">Reference proteome</keyword>
<dbReference type="STRING" id="930128.SAMN05192532_103195"/>
<feature type="transmembrane region" description="Helical" evidence="1">
    <location>
        <begin position="107"/>
        <end position="129"/>
    </location>
</feature>
<organism evidence="3 4">
    <name type="scientific">Alteribacillus iranensis</name>
    <dbReference type="NCBI Taxonomy" id="930128"/>
    <lineage>
        <taxon>Bacteria</taxon>
        <taxon>Bacillati</taxon>
        <taxon>Bacillota</taxon>
        <taxon>Bacilli</taxon>
        <taxon>Bacillales</taxon>
        <taxon>Bacillaceae</taxon>
        <taxon>Alteribacillus</taxon>
    </lineage>
</organism>
<dbReference type="InterPro" id="IPR025565">
    <property type="entry name" value="DUF4328"/>
</dbReference>
<dbReference type="AlphaFoldDB" id="A0A1I2CV81"/>
<keyword evidence="1" id="KW-1133">Transmembrane helix</keyword>